<dbReference type="GO" id="GO:0009847">
    <property type="term" value="P:spore germination"/>
    <property type="evidence" value="ECO:0007669"/>
    <property type="project" value="InterPro"/>
</dbReference>
<evidence type="ECO:0000256" key="7">
    <source>
        <dbReference type="ARBA" id="ARBA00023136"/>
    </source>
</evidence>
<feature type="transmembrane region" description="Helical" evidence="8">
    <location>
        <begin position="217"/>
        <end position="240"/>
    </location>
</feature>
<feature type="transmembrane region" description="Helical" evidence="8">
    <location>
        <begin position="336"/>
        <end position="358"/>
    </location>
</feature>
<keyword evidence="3" id="KW-0813">Transport</keyword>
<dbReference type="RefSeq" id="WP_182303529.1">
    <property type="nucleotide sequence ID" value="NZ_CP041969.1"/>
</dbReference>
<evidence type="ECO:0000313" key="9">
    <source>
        <dbReference type="EMBL" id="QMV42129.1"/>
    </source>
</evidence>
<evidence type="ECO:0000256" key="4">
    <source>
        <dbReference type="ARBA" id="ARBA00022544"/>
    </source>
</evidence>
<proteinExistence type="inferred from homology"/>
<dbReference type="NCBIfam" id="TIGR00912">
    <property type="entry name" value="2A0309"/>
    <property type="match status" value="1"/>
</dbReference>
<dbReference type="Pfam" id="PF03845">
    <property type="entry name" value="Spore_permease"/>
    <property type="match status" value="1"/>
</dbReference>
<name>A0A7G5BYU5_9BACL</name>
<dbReference type="PANTHER" id="PTHR34975:SF2">
    <property type="entry name" value="SPORE GERMINATION PROTEIN A2"/>
    <property type="match status" value="1"/>
</dbReference>
<feature type="transmembrane region" description="Helical" evidence="8">
    <location>
        <begin position="79"/>
        <end position="96"/>
    </location>
</feature>
<accession>A0A7G5BYU5</accession>
<dbReference type="AlphaFoldDB" id="A0A7G5BYU5"/>
<feature type="transmembrane region" description="Helical" evidence="8">
    <location>
        <begin position="116"/>
        <end position="135"/>
    </location>
</feature>
<comment type="subcellular location">
    <subcellularLocation>
        <location evidence="1">Membrane</location>
        <topology evidence="1">Multi-pass membrane protein</topology>
    </subcellularLocation>
</comment>
<reference evidence="9 10" key="1">
    <citation type="submission" date="2019-07" db="EMBL/GenBank/DDBJ databases">
        <authorList>
            <person name="Kim J.K."/>
            <person name="Cheong H.-M."/>
            <person name="Choi Y."/>
            <person name="Hwang K.J."/>
            <person name="Lee S."/>
            <person name="Choi C."/>
        </authorList>
    </citation>
    <scope>NUCLEOTIDE SEQUENCE [LARGE SCALE GENOMIC DNA]</scope>
    <source>
        <strain evidence="9 10">KS 22</strain>
    </source>
</reference>
<evidence type="ECO:0000256" key="5">
    <source>
        <dbReference type="ARBA" id="ARBA00022692"/>
    </source>
</evidence>
<evidence type="ECO:0000256" key="1">
    <source>
        <dbReference type="ARBA" id="ARBA00004141"/>
    </source>
</evidence>
<keyword evidence="5 8" id="KW-0812">Transmembrane</keyword>
<evidence type="ECO:0000256" key="8">
    <source>
        <dbReference type="SAM" id="Phobius"/>
    </source>
</evidence>
<sequence length="369" mass="40608">MQPNKEKISTVQAIFLVNNAITPTAVLVIPTIAVGAASQDAWISVIAAWVIGIVIALIYGSVCRRNPGLPLMALIEKRFGRAVSVIFGVVIVQYYLSTTAVVLRECLNFLSDELLHETPLIVIATVILLVIWYAVAEGIEVIARISAIVYVGTLVFLTLGMGMQFNQMKLKYLFPIGEATLPQILQGGIPAIGWISESAFLLLLVPYISKPALASKIGIVGISIAAVQMLVVVLMVLFVFGPELPKLLAYPTFATAEIIKYGRFVERVDLIFISVWIPTAFIKICVFFYGTVHCFSHAFRIRDEKPFQIVLGILILLTALYSWPNNSAFNHYQQFVSGPILQMFNIVFPVVLMLALMWKGRKAVGSEGS</sequence>
<organism evidence="9 10">
    <name type="scientific">Cohnella cholangitidis</name>
    <dbReference type="NCBI Taxonomy" id="2598458"/>
    <lineage>
        <taxon>Bacteria</taxon>
        <taxon>Bacillati</taxon>
        <taxon>Bacillota</taxon>
        <taxon>Bacilli</taxon>
        <taxon>Bacillales</taxon>
        <taxon>Paenibacillaceae</taxon>
        <taxon>Cohnella</taxon>
    </lineage>
</organism>
<keyword evidence="10" id="KW-1185">Reference proteome</keyword>
<evidence type="ECO:0000256" key="2">
    <source>
        <dbReference type="ARBA" id="ARBA00007998"/>
    </source>
</evidence>
<dbReference type="GO" id="GO:0016020">
    <property type="term" value="C:membrane"/>
    <property type="evidence" value="ECO:0007669"/>
    <property type="project" value="UniProtKB-SubCell"/>
</dbReference>
<feature type="transmembrane region" description="Helical" evidence="8">
    <location>
        <begin position="41"/>
        <end position="59"/>
    </location>
</feature>
<dbReference type="Proteomes" id="UP000515679">
    <property type="component" value="Chromosome"/>
</dbReference>
<dbReference type="EMBL" id="CP041969">
    <property type="protein sequence ID" value="QMV42129.1"/>
    <property type="molecule type" value="Genomic_DNA"/>
</dbReference>
<feature type="transmembrane region" description="Helical" evidence="8">
    <location>
        <begin position="185"/>
        <end position="205"/>
    </location>
</feature>
<keyword evidence="7 8" id="KW-0472">Membrane</keyword>
<feature type="transmembrane region" description="Helical" evidence="8">
    <location>
        <begin position="147"/>
        <end position="165"/>
    </location>
</feature>
<dbReference type="PANTHER" id="PTHR34975">
    <property type="entry name" value="SPORE GERMINATION PROTEIN A2"/>
    <property type="match status" value="1"/>
</dbReference>
<dbReference type="InterPro" id="IPR004761">
    <property type="entry name" value="Spore_GerAB"/>
</dbReference>
<dbReference type="KEGG" id="cchl:FPL14_13690"/>
<evidence type="ECO:0000313" key="10">
    <source>
        <dbReference type="Proteomes" id="UP000515679"/>
    </source>
</evidence>
<feature type="transmembrane region" description="Helical" evidence="8">
    <location>
        <begin position="12"/>
        <end position="35"/>
    </location>
</feature>
<feature type="transmembrane region" description="Helical" evidence="8">
    <location>
        <begin position="270"/>
        <end position="295"/>
    </location>
</feature>
<dbReference type="Gene3D" id="1.20.1740.10">
    <property type="entry name" value="Amino acid/polyamine transporter I"/>
    <property type="match status" value="1"/>
</dbReference>
<feature type="transmembrane region" description="Helical" evidence="8">
    <location>
        <begin position="307"/>
        <end position="324"/>
    </location>
</feature>
<protein>
    <submittedName>
        <fullName evidence="9">GerAB/ArcD/ProY family transporter</fullName>
    </submittedName>
</protein>
<comment type="similarity">
    <text evidence="2">Belongs to the amino acid-polyamine-organocation (APC) superfamily. Spore germination protein (SGP) (TC 2.A.3.9) family.</text>
</comment>
<keyword evidence="6 8" id="KW-1133">Transmembrane helix</keyword>
<keyword evidence="4" id="KW-0309">Germination</keyword>
<gene>
    <name evidence="9" type="ORF">FPL14_13690</name>
</gene>
<evidence type="ECO:0000256" key="3">
    <source>
        <dbReference type="ARBA" id="ARBA00022448"/>
    </source>
</evidence>
<evidence type="ECO:0000256" key="6">
    <source>
        <dbReference type="ARBA" id="ARBA00022989"/>
    </source>
</evidence>